<organism evidence="1 2">
    <name type="scientific">Diphasiastrum complanatum</name>
    <name type="common">Issler's clubmoss</name>
    <name type="synonym">Lycopodium complanatum</name>
    <dbReference type="NCBI Taxonomy" id="34168"/>
    <lineage>
        <taxon>Eukaryota</taxon>
        <taxon>Viridiplantae</taxon>
        <taxon>Streptophyta</taxon>
        <taxon>Embryophyta</taxon>
        <taxon>Tracheophyta</taxon>
        <taxon>Lycopodiopsida</taxon>
        <taxon>Lycopodiales</taxon>
        <taxon>Lycopodiaceae</taxon>
        <taxon>Lycopodioideae</taxon>
        <taxon>Diphasiastrum</taxon>
    </lineage>
</organism>
<accession>A0ACC2B3M9</accession>
<evidence type="ECO:0000313" key="2">
    <source>
        <dbReference type="Proteomes" id="UP001162992"/>
    </source>
</evidence>
<dbReference type="EMBL" id="CM055108">
    <property type="protein sequence ID" value="KAJ7524378.1"/>
    <property type="molecule type" value="Genomic_DNA"/>
</dbReference>
<reference evidence="2" key="1">
    <citation type="journal article" date="2024" name="Proc. Natl. Acad. Sci. U.S.A.">
        <title>Extraordinary preservation of gene collinearity over three hundred million years revealed in homosporous lycophytes.</title>
        <authorList>
            <person name="Li C."/>
            <person name="Wickell D."/>
            <person name="Kuo L.Y."/>
            <person name="Chen X."/>
            <person name="Nie B."/>
            <person name="Liao X."/>
            <person name="Peng D."/>
            <person name="Ji J."/>
            <person name="Jenkins J."/>
            <person name="Williams M."/>
            <person name="Shu S."/>
            <person name="Plott C."/>
            <person name="Barry K."/>
            <person name="Rajasekar S."/>
            <person name="Grimwood J."/>
            <person name="Han X."/>
            <person name="Sun S."/>
            <person name="Hou Z."/>
            <person name="He W."/>
            <person name="Dai G."/>
            <person name="Sun C."/>
            <person name="Schmutz J."/>
            <person name="Leebens-Mack J.H."/>
            <person name="Li F.W."/>
            <person name="Wang L."/>
        </authorList>
    </citation>
    <scope>NUCLEOTIDE SEQUENCE [LARGE SCALE GENOMIC DNA]</scope>
    <source>
        <strain evidence="2">cv. PW_Plant_1</strain>
    </source>
</reference>
<gene>
    <name evidence="1" type="ORF">O6H91_17G002300</name>
</gene>
<evidence type="ECO:0000313" key="1">
    <source>
        <dbReference type="EMBL" id="KAJ7524378.1"/>
    </source>
</evidence>
<name>A0ACC2B3M9_DIPCM</name>
<proteinExistence type="predicted"/>
<comment type="caution">
    <text evidence="1">The sequence shown here is derived from an EMBL/GenBank/DDBJ whole genome shotgun (WGS) entry which is preliminary data.</text>
</comment>
<dbReference type="Proteomes" id="UP001162992">
    <property type="component" value="Chromosome 17"/>
</dbReference>
<protein>
    <submittedName>
        <fullName evidence="1">Uncharacterized protein</fullName>
    </submittedName>
</protein>
<keyword evidence="2" id="KW-1185">Reference proteome</keyword>
<sequence>MGEAFPGSKSKDQTDAVAESVAASEAKPANQTDSQGMISSQGESGLRRRSESIHSTSSQPKFPHLQNEQPPPKKGSLDPNLNWTIPASAPVHKRARESPLSSKAIFQQSHAGLSNLCIVILVAVKGRLIIENLKKYGLLSQASFWFSSMSAKDWPLLICGLSLPIFPILALVAEKLMASALISEGMVRLLHLVNCTVAILYPAYVIESVKSTPVPGFALIFLAITGWMKLVSYAHTNADIRQLALSGGEKPDIPADAQVVDYPDNITVANIGYFMVAPTLCYQLSYPRSPCVRKGWVLGQIGKLVVFLGLAAFIIEQYITPTIKNSEHPLKGNFLSSIERMLKLSIPTLYVWLCMFYVFFHLWFNILAELLRFGDREFYKDWWNAKTVEDYWRMWNMPVHRWLVRHIYFPCLRLGIPKHTTLIVVFTISGIFHEVVIGIPCHFFRCWAFLAIMLQVPLVLLTNWLQRKYQSSTMGNMIFWFFFCIVGQPMSILLYYHELVVKQQQALQVQ</sequence>